<name>A0ABW3MI89_9PSEU</name>
<keyword evidence="1" id="KW-0808">Transferase</keyword>
<dbReference type="EC" id="2.1.1.-" evidence="1"/>
<sequence length="76" mass="8359">MGDQPSTRVDEWVPASVDVTVPSMARTYDFLLGGGHNFAPDRDLAVRVEQLMPGAGKIARLNRAFLGRAVRFLTDQ</sequence>
<organism evidence="1 2">
    <name type="scientific">Kibdelosporangium lantanae</name>
    <dbReference type="NCBI Taxonomy" id="1497396"/>
    <lineage>
        <taxon>Bacteria</taxon>
        <taxon>Bacillati</taxon>
        <taxon>Actinomycetota</taxon>
        <taxon>Actinomycetes</taxon>
        <taxon>Pseudonocardiales</taxon>
        <taxon>Pseudonocardiaceae</taxon>
        <taxon>Kibdelosporangium</taxon>
    </lineage>
</organism>
<gene>
    <name evidence="1" type="ORF">ACFQ1S_33700</name>
</gene>
<dbReference type="GO" id="GO:0008168">
    <property type="term" value="F:methyltransferase activity"/>
    <property type="evidence" value="ECO:0007669"/>
    <property type="project" value="UniProtKB-KW"/>
</dbReference>
<keyword evidence="2" id="KW-1185">Reference proteome</keyword>
<evidence type="ECO:0000313" key="1">
    <source>
        <dbReference type="EMBL" id="MFD1050126.1"/>
    </source>
</evidence>
<evidence type="ECO:0000313" key="2">
    <source>
        <dbReference type="Proteomes" id="UP001597045"/>
    </source>
</evidence>
<dbReference type="InterPro" id="IPR029063">
    <property type="entry name" value="SAM-dependent_MTases_sf"/>
</dbReference>
<proteinExistence type="predicted"/>
<dbReference type="EMBL" id="JBHTIS010002629">
    <property type="protein sequence ID" value="MFD1050126.1"/>
    <property type="molecule type" value="Genomic_DNA"/>
</dbReference>
<dbReference type="Pfam" id="PF04672">
    <property type="entry name" value="Methyltransf_19"/>
    <property type="match status" value="1"/>
</dbReference>
<feature type="non-terminal residue" evidence="1">
    <location>
        <position position="76"/>
    </location>
</feature>
<protein>
    <submittedName>
        <fullName evidence="1">SAM-dependent methyltransferase</fullName>
        <ecNumber evidence="1">2.1.1.-</ecNumber>
    </submittedName>
</protein>
<accession>A0ABW3MI89</accession>
<dbReference type="InterPro" id="IPR006764">
    <property type="entry name" value="SAM_dep_MeTrfase_SAV2177_type"/>
</dbReference>
<dbReference type="Proteomes" id="UP001597045">
    <property type="component" value="Unassembled WGS sequence"/>
</dbReference>
<reference evidence="2" key="1">
    <citation type="journal article" date="2019" name="Int. J. Syst. Evol. Microbiol.">
        <title>The Global Catalogue of Microorganisms (GCM) 10K type strain sequencing project: providing services to taxonomists for standard genome sequencing and annotation.</title>
        <authorList>
            <consortium name="The Broad Institute Genomics Platform"/>
            <consortium name="The Broad Institute Genome Sequencing Center for Infectious Disease"/>
            <person name="Wu L."/>
            <person name="Ma J."/>
        </authorList>
    </citation>
    <scope>NUCLEOTIDE SEQUENCE [LARGE SCALE GENOMIC DNA]</scope>
    <source>
        <strain evidence="2">JCM 31486</strain>
    </source>
</reference>
<comment type="caution">
    <text evidence="1">The sequence shown here is derived from an EMBL/GenBank/DDBJ whole genome shotgun (WGS) entry which is preliminary data.</text>
</comment>
<dbReference type="Gene3D" id="3.40.50.150">
    <property type="entry name" value="Vaccinia Virus protein VP39"/>
    <property type="match status" value="1"/>
</dbReference>
<keyword evidence="1" id="KW-0489">Methyltransferase</keyword>
<dbReference type="GO" id="GO:0032259">
    <property type="term" value="P:methylation"/>
    <property type="evidence" value="ECO:0007669"/>
    <property type="project" value="UniProtKB-KW"/>
</dbReference>